<name>A0AAV4TFI5_CAEEX</name>
<reference evidence="4 5" key="1">
    <citation type="submission" date="2021-06" db="EMBL/GenBank/DDBJ databases">
        <title>Caerostris extrusa draft genome.</title>
        <authorList>
            <person name="Kono N."/>
            <person name="Arakawa K."/>
        </authorList>
    </citation>
    <scope>NUCLEOTIDE SEQUENCE [LARGE SCALE GENOMIC DNA]</scope>
</reference>
<evidence type="ECO:0000313" key="4">
    <source>
        <dbReference type="EMBL" id="GIY44459.1"/>
    </source>
</evidence>
<gene>
    <name evidence="4" type="primary">prxl2b</name>
    <name evidence="4" type="ORF">CEXT_424181</name>
</gene>
<dbReference type="GO" id="GO:0001516">
    <property type="term" value="P:prostaglandin biosynthetic process"/>
    <property type="evidence" value="ECO:0007669"/>
    <property type="project" value="TreeGrafter"/>
</dbReference>
<organism evidence="4 5">
    <name type="scientific">Caerostris extrusa</name>
    <name type="common">Bark spider</name>
    <name type="synonym">Caerostris bankana</name>
    <dbReference type="NCBI Taxonomy" id="172846"/>
    <lineage>
        <taxon>Eukaryota</taxon>
        <taxon>Metazoa</taxon>
        <taxon>Ecdysozoa</taxon>
        <taxon>Arthropoda</taxon>
        <taxon>Chelicerata</taxon>
        <taxon>Arachnida</taxon>
        <taxon>Araneae</taxon>
        <taxon>Araneomorphae</taxon>
        <taxon>Entelegynae</taxon>
        <taxon>Araneoidea</taxon>
        <taxon>Araneidae</taxon>
        <taxon>Caerostris</taxon>
    </lineage>
</organism>
<keyword evidence="2" id="KW-0963">Cytoplasm</keyword>
<sequence length="158" mass="17522">MNEAQLIAENQVKSPINGEMVQMKSLWENQDCVMLDEKGVRLVGIGVEELGAQEFIDGKFFKGDLYVDVEKKCYQDLQYKRFGILNLIVALFSKSSRDALSASRAANVGGDLKGDYYQVGGTLVIKKGGEEVLLSHKQHELADHVDVKEVLKCLGIQS</sequence>
<dbReference type="PANTHER" id="PTHR28630">
    <property type="match status" value="1"/>
</dbReference>
<comment type="subcellular location">
    <subcellularLocation>
        <location evidence="1">Cytoplasm</location>
    </subcellularLocation>
</comment>
<evidence type="ECO:0000313" key="5">
    <source>
        <dbReference type="Proteomes" id="UP001054945"/>
    </source>
</evidence>
<evidence type="ECO:0000256" key="2">
    <source>
        <dbReference type="ARBA" id="ARBA00022490"/>
    </source>
</evidence>
<keyword evidence="5" id="KW-1185">Reference proteome</keyword>
<dbReference type="PANTHER" id="PTHR28630:SF29">
    <property type="entry name" value="PROSTAMIDE_PROSTAGLANDIN F SYNTHASE"/>
    <property type="match status" value="1"/>
</dbReference>
<protein>
    <recommendedName>
        <fullName evidence="6">Prostamide/prostaglandin F synthase</fullName>
    </recommendedName>
</protein>
<evidence type="ECO:0000256" key="1">
    <source>
        <dbReference type="ARBA" id="ARBA00004496"/>
    </source>
</evidence>
<dbReference type="GO" id="GO:0047017">
    <property type="term" value="F:prostaglandin F synthase activity"/>
    <property type="evidence" value="ECO:0007669"/>
    <property type="project" value="TreeGrafter"/>
</dbReference>
<comment type="caution">
    <text evidence="4">The sequence shown here is derived from an EMBL/GenBank/DDBJ whole genome shotgun (WGS) entry which is preliminary data.</text>
</comment>
<dbReference type="EMBL" id="BPLR01011145">
    <property type="protein sequence ID" value="GIY44459.1"/>
    <property type="molecule type" value="Genomic_DNA"/>
</dbReference>
<proteinExistence type="predicted"/>
<dbReference type="AlphaFoldDB" id="A0AAV4TFI5"/>
<evidence type="ECO:0000256" key="3">
    <source>
        <dbReference type="ARBA" id="ARBA00023002"/>
    </source>
</evidence>
<dbReference type="Pfam" id="PF13911">
    <property type="entry name" value="AhpC-TSA_2"/>
    <property type="match status" value="1"/>
</dbReference>
<dbReference type="GO" id="GO:0005737">
    <property type="term" value="C:cytoplasm"/>
    <property type="evidence" value="ECO:0007669"/>
    <property type="project" value="UniProtKB-SubCell"/>
</dbReference>
<keyword evidence="3" id="KW-0560">Oxidoreductase</keyword>
<evidence type="ECO:0008006" key="6">
    <source>
        <dbReference type="Google" id="ProtNLM"/>
    </source>
</evidence>
<dbReference type="Proteomes" id="UP001054945">
    <property type="component" value="Unassembled WGS sequence"/>
</dbReference>
<dbReference type="InterPro" id="IPR032801">
    <property type="entry name" value="PXL2A/B/C"/>
</dbReference>
<accession>A0AAV4TFI5</accession>